<name>A0A174X7U3_9BACE</name>
<evidence type="ECO:0000313" key="2">
    <source>
        <dbReference type="Proteomes" id="UP000095725"/>
    </source>
</evidence>
<reference evidence="1 2" key="1">
    <citation type="submission" date="2015-09" db="EMBL/GenBank/DDBJ databases">
        <authorList>
            <consortium name="Pathogen Informatics"/>
        </authorList>
    </citation>
    <scope>NUCLEOTIDE SEQUENCE [LARGE SCALE GENOMIC DNA]</scope>
    <source>
        <strain evidence="1 2">2789STDY5834946</strain>
    </source>
</reference>
<gene>
    <name evidence="1" type="ORF">ERS852558_04524</name>
</gene>
<sequence length="76" mass="8729">MIQTYHLLDGGQIIASSPEEFVRLLREGSRFDYDCTDQEYMENFARRYGELHGVAVATDTPEHFLTDLQAVGYVLK</sequence>
<dbReference type="RefSeq" id="WP_005823171.1">
    <property type="nucleotide sequence ID" value="NZ_CAXYLJ010000057.1"/>
</dbReference>
<accession>A0A174X7U3</accession>
<proteinExistence type="predicted"/>
<evidence type="ECO:0000313" key="1">
    <source>
        <dbReference type="EMBL" id="CUQ55512.1"/>
    </source>
</evidence>
<organism evidence="1 2">
    <name type="scientific">Bacteroides caccae</name>
    <dbReference type="NCBI Taxonomy" id="47678"/>
    <lineage>
        <taxon>Bacteria</taxon>
        <taxon>Pseudomonadati</taxon>
        <taxon>Bacteroidota</taxon>
        <taxon>Bacteroidia</taxon>
        <taxon>Bacteroidales</taxon>
        <taxon>Bacteroidaceae</taxon>
        <taxon>Bacteroides</taxon>
    </lineage>
</organism>
<dbReference type="AlphaFoldDB" id="A0A174X7U3"/>
<dbReference type="EMBL" id="CZBL01000034">
    <property type="protein sequence ID" value="CUQ55512.1"/>
    <property type="molecule type" value="Genomic_DNA"/>
</dbReference>
<dbReference type="Proteomes" id="UP000095725">
    <property type="component" value="Unassembled WGS sequence"/>
</dbReference>
<protein>
    <submittedName>
        <fullName evidence="1">Uncharacterized protein</fullName>
    </submittedName>
</protein>